<dbReference type="Proteomes" id="UP000094609">
    <property type="component" value="Chromosome"/>
</dbReference>
<dbReference type="STRING" id="1193502.SHALO_2392"/>
<proteinExistence type="predicted"/>
<dbReference type="Pfam" id="PF04368">
    <property type="entry name" value="DUF507"/>
    <property type="match status" value="1"/>
</dbReference>
<accession>A0A1D7TMD6</accession>
<protein>
    <recommendedName>
        <fullName evidence="3">DUF507 domain-containing protein</fullName>
    </recommendedName>
</protein>
<dbReference type="AlphaFoldDB" id="A0A1D7TMD6"/>
<dbReference type="EMBL" id="CP017111">
    <property type="protein sequence ID" value="AOO66152.1"/>
    <property type="molecule type" value="Genomic_DNA"/>
</dbReference>
<evidence type="ECO:0000313" key="2">
    <source>
        <dbReference type="Proteomes" id="UP000094609"/>
    </source>
</evidence>
<reference evidence="2" key="1">
    <citation type="submission" date="2016-08" db="EMBL/GenBank/DDBJ databases">
        <title>Complete genome sequence of the organohalide-respiring Epsilonproteobacterium Sulfurospirillum halorespirans.</title>
        <authorList>
            <person name="Goris T."/>
            <person name="Zimmermann J."/>
            <person name="Schenz B."/>
            <person name="Lemos M."/>
            <person name="Hackermueller J."/>
            <person name="Diekert G."/>
        </authorList>
    </citation>
    <scope>NUCLEOTIDE SEQUENCE [LARGE SCALE GENOMIC DNA]</scope>
    <source>
        <strain>DSM 13726</strain>
        <strain evidence="2">PCE-M2</strain>
    </source>
</reference>
<dbReference type="RefSeq" id="WP_025345743.1">
    <property type="nucleotide sequence ID" value="NZ_CP017111.1"/>
</dbReference>
<organism evidence="1 2">
    <name type="scientific">Sulfurospirillum halorespirans DSM 13726</name>
    <dbReference type="NCBI Taxonomy" id="1193502"/>
    <lineage>
        <taxon>Bacteria</taxon>
        <taxon>Pseudomonadati</taxon>
        <taxon>Campylobacterota</taxon>
        <taxon>Epsilonproteobacteria</taxon>
        <taxon>Campylobacterales</taxon>
        <taxon>Sulfurospirillaceae</taxon>
        <taxon>Sulfurospirillum</taxon>
    </lineage>
</organism>
<sequence>MKIRLPHAPYIANKIAIDILNCGFVTMLKGLEPIVKVAEDLIVADIKQETALEERVTEILDQNEDEMEFQRVDRRSMFWLIKKKLAHEFGVILSYEDRYNEIAHKILEISWKTGLIEYNVTENRVKNVVYTAIETYVANFQGIEDDVAEKISNYKRKLVPGSEEYDLIFEKLYEEELRRRGMLV</sequence>
<gene>
    <name evidence="1" type="ORF">SHALO_2392</name>
</gene>
<evidence type="ECO:0008006" key="3">
    <source>
        <dbReference type="Google" id="ProtNLM"/>
    </source>
</evidence>
<evidence type="ECO:0000313" key="1">
    <source>
        <dbReference type="EMBL" id="AOO66152.1"/>
    </source>
</evidence>
<dbReference type="KEGG" id="shal:SHALO_2392"/>
<keyword evidence="2" id="KW-1185">Reference proteome</keyword>
<dbReference type="PATRIC" id="fig|1193502.14.peg.2424"/>
<name>A0A1D7TMD6_9BACT</name>
<dbReference type="InterPro" id="IPR007463">
    <property type="entry name" value="DUF507"/>
</dbReference>